<protein>
    <submittedName>
        <fullName evidence="3">Candidate secreted effector</fullName>
    </submittedName>
</protein>
<feature type="compositionally biased region" description="Polar residues" evidence="1">
    <location>
        <begin position="85"/>
        <end position="95"/>
    </location>
</feature>
<dbReference type="AlphaFoldDB" id="A0A914KL76"/>
<evidence type="ECO:0000313" key="3">
    <source>
        <dbReference type="WBParaSite" id="Minc3s00038g02205"/>
    </source>
</evidence>
<name>A0A914KL76_MELIC</name>
<organism evidence="2 3">
    <name type="scientific">Meloidogyne incognita</name>
    <name type="common">Southern root-knot nematode worm</name>
    <name type="synonym">Oxyuris incognita</name>
    <dbReference type="NCBI Taxonomy" id="6306"/>
    <lineage>
        <taxon>Eukaryota</taxon>
        <taxon>Metazoa</taxon>
        <taxon>Ecdysozoa</taxon>
        <taxon>Nematoda</taxon>
        <taxon>Chromadorea</taxon>
        <taxon>Rhabditida</taxon>
        <taxon>Tylenchina</taxon>
        <taxon>Tylenchomorpha</taxon>
        <taxon>Tylenchoidea</taxon>
        <taxon>Meloidogynidae</taxon>
        <taxon>Meloidogyninae</taxon>
        <taxon>Meloidogyne</taxon>
        <taxon>Meloidogyne incognita group</taxon>
    </lineage>
</organism>
<evidence type="ECO:0000313" key="2">
    <source>
        <dbReference type="Proteomes" id="UP000887563"/>
    </source>
</evidence>
<proteinExistence type="predicted"/>
<reference evidence="3" key="1">
    <citation type="submission" date="2022-11" db="UniProtKB">
        <authorList>
            <consortium name="WormBaseParasite"/>
        </authorList>
    </citation>
    <scope>IDENTIFICATION</scope>
</reference>
<dbReference type="WBParaSite" id="Minc3s00038g02205">
    <property type="protein sequence ID" value="Minc3s00038g02205"/>
    <property type="gene ID" value="Minc3s00038g02205"/>
</dbReference>
<feature type="region of interest" description="Disordered" evidence="1">
    <location>
        <begin position="65"/>
        <end position="95"/>
    </location>
</feature>
<accession>A0A914KL76</accession>
<evidence type="ECO:0000256" key="1">
    <source>
        <dbReference type="SAM" id="MobiDB-lite"/>
    </source>
</evidence>
<dbReference type="Proteomes" id="UP000887563">
    <property type="component" value="Unplaced"/>
</dbReference>
<sequence length="95" mass="11160">MQNPFEVPTYQVGNQTYRRNYPLEMVNTTNPAAASTQKFNEMEEEEERSCEMIEETTSSLLEIREEQEKPGHSKNALPTKRRIVFNTNRSTRTFK</sequence>
<keyword evidence="2" id="KW-1185">Reference proteome</keyword>